<organism evidence="2">
    <name type="scientific">Clastoptera arizonana</name>
    <name type="common">Arizona spittle bug</name>
    <dbReference type="NCBI Taxonomy" id="38151"/>
    <lineage>
        <taxon>Eukaryota</taxon>
        <taxon>Metazoa</taxon>
        <taxon>Ecdysozoa</taxon>
        <taxon>Arthropoda</taxon>
        <taxon>Hexapoda</taxon>
        <taxon>Insecta</taxon>
        <taxon>Pterygota</taxon>
        <taxon>Neoptera</taxon>
        <taxon>Paraneoptera</taxon>
        <taxon>Hemiptera</taxon>
        <taxon>Auchenorrhyncha</taxon>
        <taxon>Cercopoidea</taxon>
        <taxon>Clastopteridae</taxon>
        <taxon>Clastoptera</taxon>
    </lineage>
</organism>
<dbReference type="AlphaFoldDB" id="A0A1B6CWF7"/>
<reference evidence="2" key="1">
    <citation type="submission" date="2015-12" db="EMBL/GenBank/DDBJ databases">
        <title>De novo transcriptome assembly of four potential Pierce s Disease insect vectors from Arizona vineyards.</title>
        <authorList>
            <person name="Tassone E.E."/>
        </authorList>
    </citation>
    <scope>NUCLEOTIDE SEQUENCE</scope>
</reference>
<name>A0A1B6CWF7_9HEMI</name>
<evidence type="ECO:0000256" key="1">
    <source>
        <dbReference type="SAM" id="MobiDB-lite"/>
    </source>
</evidence>
<feature type="compositionally biased region" description="Acidic residues" evidence="1">
    <location>
        <begin position="125"/>
        <end position="137"/>
    </location>
</feature>
<accession>A0A1B6CWF7</accession>
<sequence>MGCTETYKNKPLDKLGKEDTINNQNAFLTKSGEYNIALMIDTFGDVLYRKIADILNLPLPDPEYQTTSFETEHTITSFVPEDFIEPEEVTVEHPEDDILSSGSEYSEYTLESKEESLLSYSYVESEGESESSDDSMSSDDSQKIFKNRKPNPEVEKKRLALLKLLSLPIEEAATWRPKKIKTIDNMSLEERGNHLTNLIASDFCEWVRSLGGDEQSEIDENMLKELFEVRMENPATRSVAIQIREKNVLYKKLADLFHLPEASFNKVLLKQLKSDFKAGKELPRLKAFGRALPVDLQFIPPKSKIMKSWPQHEDHFEDVFRDIADLSSTKEYCNFLIKNPMYKKPKYLQKIGRFSEAQDIDSDTRTVRKIVSEIISKSEITGLNTSVLTMDSKTLYNVGKIVKKF</sequence>
<evidence type="ECO:0000313" key="2">
    <source>
        <dbReference type="EMBL" id="JAS17810.1"/>
    </source>
</evidence>
<proteinExistence type="predicted"/>
<gene>
    <name evidence="2" type="ORF">g.12763</name>
</gene>
<dbReference type="EMBL" id="GEDC01019488">
    <property type="protein sequence ID" value="JAS17810.1"/>
    <property type="molecule type" value="Transcribed_RNA"/>
</dbReference>
<feature type="region of interest" description="Disordered" evidence="1">
    <location>
        <begin position="119"/>
        <end position="150"/>
    </location>
</feature>
<protein>
    <submittedName>
        <fullName evidence="2">Uncharacterized protein</fullName>
    </submittedName>
</protein>